<dbReference type="AlphaFoldDB" id="A0A5B7ZWN8"/>
<dbReference type="Proteomes" id="UP000305398">
    <property type="component" value="Chromosome"/>
</dbReference>
<gene>
    <name evidence="1" type="ORF">FHG12_02415</name>
</gene>
<dbReference type="EMBL" id="CP040896">
    <property type="protein sequence ID" value="QDA59025.1"/>
    <property type="molecule type" value="Genomic_DNA"/>
</dbReference>
<reference evidence="1 2" key="1">
    <citation type="submission" date="2019-06" db="EMBL/GenBank/DDBJ databases">
        <authorList>
            <person name="Srinivasan S."/>
        </authorList>
    </citation>
    <scope>NUCLEOTIDE SEQUENCE [LARGE SCALE GENOMIC DNA]</scope>
    <source>
        <strain evidence="1 2">17J68-5</strain>
    </source>
</reference>
<protein>
    <submittedName>
        <fullName evidence="1">Uncharacterized protein</fullName>
    </submittedName>
</protein>
<sequence>MIAWEERPVEVANLLNPAFCSLLVRDAVDAYTKKSGAGMDFPLAFLVLPIILHKATRNALPGTTISKFHVWFQNHQELRIGFSARAQSMVPFTKEAIIFAMQRGALAIDEHGLLIAPKYRFRKINESAEMTICHERASFLGKWFSAAGSASHILTAWGISLR</sequence>
<dbReference type="KEGG" id="hyj:FHG12_02415"/>
<accession>A0A5B7ZWN8</accession>
<dbReference type="Pfam" id="PF20131">
    <property type="entry name" value="MC3"/>
    <property type="match status" value="1"/>
</dbReference>
<dbReference type="OrthoDB" id="7059377at2"/>
<organism evidence="1 2">
    <name type="scientific">Hymenobacter jejuensis</name>
    <dbReference type="NCBI Taxonomy" id="2502781"/>
    <lineage>
        <taxon>Bacteria</taxon>
        <taxon>Pseudomonadati</taxon>
        <taxon>Bacteroidota</taxon>
        <taxon>Cytophagia</taxon>
        <taxon>Cytophagales</taxon>
        <taxon>Hymenobacteraceae</taxon>
        <taxon>Hymenobacter</taxon>
    </lineage>
</organism>
<dbReference type="RefSeq" id="WP_139514100.1">
    <property type="nucleotide sequence ID" value="NZ_CP040896.1"/>
</dbReference>
<proteinExistence type="predicted"/>
<dbReference type="InterPro" id="IPR045390">
    <property type="entry name" value="ABC-3C_MC3"/>
</dbReference>
<keyword evidence="2" id="KW-1185">Reference proteome</keyword>
<name>A0A5B7ZWN8_9BACT</name>
<evidence type="ECO:0000313" key="1">
    <source>
        <dbReference type="EMBL" id="QDA59025.1"/>
    </source>
</evidence>
<evidence type="ECO:0000313" key="2">
    <source>
        <dbReference type="Proteomes" id="UP000305398"/>
    </source>
</evidence>